<reference evidence="12" key="1">
    <citation type="submission" date="2020-11" db="EMBL/GenBank/DDBJ databases">
        <authorList>
            <person name="Tran Van P."/>
        </authorList>
    </citation>
    <scope>NUCLEOTIDE SEQUENCE</scope>
</reference>
<evidence type="ECO:0000256" key="2">
    <source>
        <dbReference type="ARBA" id="ARBA00008489"/>
    </source>
</evidence>
<dbReference type="EMBL" id="OB794565">
    <property type="protein sequence ID" value="CAD7430606.1"/>
    <property type="molecule type" value="Genomic_DNA"/>
</dbReference>
<dbReference type="InterPro" id="IPR008936">
    <property type="entry name" value="Rho_GTPase_activation_prot"/>
</dbReference>
<sequence>MLRDAPRKDPHGVTRSKRSLKHHRHKDYILWRTHDEEHNRLHGGGSRDITFQVLQLDVQSPLPQLACDNSPCKLVNTISCKLVTTLPCKRVTYYPHRWSRRLTRHSRTGVYCRRYHGSTPIRCTECGCPPSTQIRCFIPSDTTCSDITSSDTISSDTTCSDTISSDTTCSDTISSDTTCSDTTCSDTTCSDITCSDTICSDTTCSDTTWPHQVVNSNYVLLVVTGMMDTGLIMSTLQWDIIDLAGHLRQERLFVSSEQQNLQGLNQKVVSVSSRLAQLAWVTAQQRDNLNRLVVARPDCTPAICCQKANTLETTIFVDGYKVLGFQVGWYETDGYVSRCVGMKLTLGVQECLLYGEFLQVLRTSPQLLATCLVAGDRLLPDMMHGLVHSMAAGLFGSCLLPEDKVLTLRLLRHLTRLQLVPSDNPRRLLRQKSCAFARLYSEFHEGLFSAKLFLTAALHRPIMQLLVEDEMFLDIDPDKATVRFPPEERLKKFGREGTPEFNSRLQEYRKWTNSCLVAVTKRFVVSLRENMHCFPNGVSWLVRQIADLLSKSGKIEPKEVNAICTDLVFTYFICPAIVNPEPYGITDAPISYVSRFNLIQVAKIVQMLAMTKYEDVDSKVTDLYNMFDKDCVSSLLDAILDSNSGEGDDSPAIADSSKLQGLSRSAALFTEAEIHNLVGFLQTVSAETWPDEDEDHQAVKKQLSELLAQLPLSTTVNGHSTPSGGLKPGPPYSSVSTSPRRGGAGLLGKVVKPRSLSAMSAPLQTSVSSDGSHSAEEGTGEEDGDRSTNHDIVLVVPFNPSGGENIGLLAEQKVLCMEQPSSARVQLNLSNSQETDGVGPGGVERAESQEKRTRFSLSHDDGSIGNTSDNLEAVSEAASNHSVASSLELENEDQNDNLSDMVSANVSGRGTPNISGRDTPSSQITEGDEGGGMSRGPAGEPRQALDFPHSSANKQSRSDIDDKFGKFEIKKLIEGDETVSMVSDTWSTDVLASDSETIEQSERNYPPSITESTMQQLTEATQLLDMTETASEAWSTDVLASDSERLTEVDTDDTGSVARSDDTARSEIEAEGRGEPEGGEDTPPSNTQPVTPLALGLALGLGFRPIREDPVGRASLFIPQSPTKVEVVSHPFWNVTGRGGGRADYRRRTVEYVDSSANNMIQRREQTVEYPKAVIASVATEETRLIHVIDEIDKSPDLKPAVVGASRSSISIVQVPGSLVMTPLTVMPNGPSSTPRASSPYTDSRPESHLPGPTREDRPSTEGNMQDAIPGVVRLSSASLASTSSSGSSSDTRPKNTSAQGDLLVTAGALVPNGHIVIPEDDPAVAKTVSQSTAMGAIPKSISFDKTAERGDKDSLDDDQKHKRGFFRNFKLPFKSRRVKSLRGIDDINTRCYDSPFSAGDGEGNTPQLRLRRGMSEETRPPHLVNDTSDDILAKYRRKPPVVGGGETLSSGEGGPSGQVKVKQPSDERLNIDPANVEASYAFVDAKRKLRMVLSTADLQHVPWVNSIGRMRDSRSARENELVSFLQLQLAEAINLQDRSLIAHLHETLRCIRLFDDDSCRKLFRSLKEDYQKRSPYIAYLVRCRQGLLSTLAHLERLTERVKCDRQVCSRFLVAVCVTLFLEKRESLLLKFTSEFQQLTLADEKNDLLDSFLRALAIEMDRDAMWQVASEQQLEQARTAVERAVVSRVYLHALYPNGDGDMSRDQWPTSSLTLKSEPSPVLQLPSPRSESCLLLVLGQTFPTHILVLSSAITLVLHEHMKKLSQVITPDHNDLRVPKMFHYECPWPSAQAEIAAISAYKTPRDKLQCVFRCATTIMNLLAMACERGVPAADDFVPVLVYVLIKANPPSLLSTVQYVNSFYGSRLEGEEQYWWIQFCSAIEFIKTMDYND</sequence>
<feature type="region of interest" description="Disordered" evidence="9">
    <location>
        <begin position="992"/>
        <end position="1012"/>
    </location>
</feature>
<feature type="region of interest" description="Disordered" evidence="9">
    <location>
        <begin position="828"/>
        <end position="959"/>
    </location>
</feature>
<evidence type="ECO:0000313" key="12">
    <source>
        <dbReference type="EMBL" id="CAD7430606.1"/>
    </source>
</evidence>
<dbReference type="InterPro" id="IPR001936">
    <property type="entry name" value="RasGAP_dom"/>
</dbReference>
<feature type="compositionally biased region" description="Basic and acidic residues" evidence="9">
    <location>
        <begin position="844"/>
        <end position="862"/>
    </location>
</feature>
<feature type="region of interest" description="Disordered" evidence="9">
    <location>
        <begin position="1440"/>
        <end position="1465"/>
    </location>
</feature>
<dbReference type="PANTHER" id="PTHR23101">
    <property type="entry name" value="RAB GDP/GTP EXCHANGE FACTOR"/>
    <property type="match status" value="1"/>
</dbReference>
<evidence type="ECO:0000256" key="4">
    <source>
        <dbReference type="ARBA" id="ARBA00022583"/>
    </source>
</evidence>
<dbReference type="GO" id="GO:0006897">
    <property type="term" value="P:endocytosis"/>
    <property type="evidence" value="ECO:0007669"/>
    <property type="project" value="UniProtKB-KW"/>
</dbReference>
<dbReference type="SUPFAM" id="SSF48350">
    <property type="entry name" value="GTPase activation domain, GAP"/>
    <property type="match status" value="1"/>
</dbReference>
<evidence type="ECO:0000256" key="9">
    <source>
        <dbReference type="SAM" id="MobiDB-lite"/>
    </source>
</evidence>
<dbReference type="PROSITE" id="PS51205">
    <property type="entry name" value="VPS9"/>
    <property type="match status" value="1"/>
</dbReference>
<proteinExistence type="inferred from homology"/>
<feature type="domain" description="VPS9" evidence="11">
    <location>
        <begin position="1750"/>
        <end position="1890"/>
    </location>
</feature>
<feature type="domain" description="Ras-GAP" evidence="10">
    <location>
        <begin position="406"/>
        <end position="610"/>
    </location>
</feature>
<dbReference type="CDD" id="cd05129">
    <property type="entry name" value="RasGAP_RAP6"/>
    <property type="match status" value="1"/>
</dbReference>
<gene>
    <name evidence="12" type="ORF">TMSB3V08_LOCUS7360</name>
</gene>
<dbReference type="GO" id="GO:0005096">
    <property type="term" value="F:GTPase activator activity"/>
    <property type="evidence" value="ECO:0007669"/>
    <property type="project" value="UniProtKB-KW"/>
</dbReference>
<dbReference type="Pfam" id="PF02204">
    <property type="entry name" value="VPS9"/>
    <property type="match status" value="1"/>
</dbReference>
<feature type="compositionally biased region" description="Basic and acidic residues" evidence="9">
    <location>
        <begin position="1059"/>
        <end position="1076"/>
    </location>
</feature>
<feature type="compositionally biased region" description="Low complexity" evidence="9">
    <location>
        <begin position="1271"/>
        <end position="1291"/>
    </location>
</feature>
<dbReference type="GO" id="GO:0051049">
    <property type="term" value="P:regulation of transport"/>
    <property type="evidence" value="ECO:0007669"/>
    <property type="project" value="UniProtKB-ARBA"/>
</dbReference>
<feature type="compositionally biased region" description="Polar residues" evidence="9">
    <location>
        <begin position="714"/>
        <end position="723"/>
    </location>
</feature>
<protein>
    <recommendedName>
        <fullName evidence="8">Receptor-mediated endocytosis protein 6 homolog</fullName>
    </recommendedName>
</protein>
<dbReference type="Pfam" id="PF00616">
    <property type="entry name" value="RasGAP"/>
    <property type="match status" value="1"/>
</dbReference>
<dbReference type="SUPFAM" id="SSF109993">
    <property type="entry name" value="VPS9 domain"/>
    <property type="match status" value="1"/>
</dbReference>
<dbReference type="PROSITE" id="PS50018">
    <property type="entry name" value="RAS_GTPASE_ACTIV_2"/>
    <property type="match status" value="1"/>
</dbReference>
<dbReference type="Gene3D" id="1.10.246.120">
    <property type="match status" value="1"/>
</dbReference>
<evidence type="ECO:0000256" key="8">
    <source>
        <dbReference type="ARBA" id="ARBA00068997"/>
    </source>
</evidence>
<feature type="region of interest" description="Disordered" evidence="9">
    <location>
        <begin position="714"/>
        <end position="747"/>
    </location>
</feature>
<feature type="compositionally biased region" description="Polar residues" evidence="9">
    <location>
        <begin position="896"/>
        <end position="925"/>
    </location>
</feature>
<name>A0A7R9EAZ7_9NEOP</name>
<dbReference type="PANTHER" id="PTHR23101:SF25">
    <property type="entry name" value="GTPASE-ACTIVATING PROTEIN AND VPS9 DOMAIN-CONTAINING PROTEIN 1"/>
    <property type="match status" value="1"/>
</dbReference>
<feature type="compositionally biased region" description="Gly residues" evidence="9">
    <location>
        <begin position="1443"/>
        <end position="1457"/>
    </location>
</feature>
<feature type="compositionally biased region" description="Basic and acidic residues" evidence="9">
    <location>
        <begin position="1244"/>
        <end position="1260"/>
    </location>
</feature>
<evidence type="ECO:0000256" key="1">
    <source>
        <dbReference type="ARBA" id="ARBA00004170"/>
    </source>
</evidence>
<evidence type="ECO:0000256" key="3">
    <source>
        <dbReference type="ARBA" id="ARBA00022468"/>
    </source>
</evidence>
<evidence type="ECO:0000259" key="10">
    <source>
        <dbReference type="PROSITE" id="PS50018"/>
    </source>
</evidence>
<dbReference type="Gene3D" id="1.20.1050.80">
    <property type="entry name" value="VPS9 domain"/>
    <property type="match status" value="1"/>
</dbReference>
<comment type="similarity">
    <text evidence="2">Belongs to the GAPVD1 family.</text>
</comment>
<accession>A0A7R9EAZ7</accession>
<dbReference type="FunFam" id="1.20.1050.80:FF:000001">
    <property type="entry name" value="GTPase-activating protein and VPS9 domain-containing protein 1 isoform X1"/>
    <property type="match status" value="1"/>
</dbReference>
<dbReference type="InterPro" id="IPR045046">
    <property type="entry name" value="Vps9-like"/>
</dbReference>
<keyword evidence="3" id="KW-0343">GTPase activation</keyword>
<evidence type="ECO:0000256" key="6">
    <source>
        <dbReference type="ARBA" id="ARBA00023136"/>
    </source>
</evidence>
<dbReference type="InterPro" id="IPR037191">
    <property type="entry name" value="VPS9_dom_sf"/>
</dbReference>
<dbReference type="InterPro" id="IPR003123">
    <property type="entry name" value="VPS9"/>
</dbReference>
<keyword evidence="6" id="KW-0472">Membrane</keyword>
<dbReference type="InterPro" id="IPR041545">
    <property type="entry name" value="DUF5601"/>
</dbReference>
<feature type="region of interest" description="Disordered" evidence="9">
    <location>
        <begin position="1034"/>
        <end position="1092"/>
    </location>
</feature>
<feature type="compositionally biased region" description="Basic and acidic residues" evidence="9">
    <location>
        <begin position="1"/>
        <end position="12"/>
    </location>
</feature>
<comment type="function">
    <text evidence="7">Acts both as a GTPase-activating protein (GAP) and a guanine nucleotide exchange factor (GEF), and participates in endocytosis.</text>
</comment>
<feature type="region of interest" description="Disordered" evidence="9">
    <location>
        <begin position="1"/>
        <end position="21"/>
    </location>
</feature>
<evidence type="ECO:0000256" key="5">
    <source>
        <dbReference type="ARBA" id="ARBA00022658"/>
    </source>
</evidence>
<dbReference type="SMART" id="SM00167">
    <property type="entry name" value="VPS9"/>
    <property type="match status" value="1"/>
</dbReference>
<feature type="region of interest" description="Disordered" evidence="9">
    <location>
        <begin position="1224"/>
        <end position="1298"/>
    </location>
</feature>
<feature type="compositionally biased region" description="Polar residues" evidence="9">
    <location>
        <begin position="762"/>
        <end position="772"/>
    </location>
</feature>
<feature type="compositionally biased region" description="Polar residues" evidence="9">
    <location>
        <begin position="1230"/>
        <end position="1242"/>
    </location>
</feature>
<keyword evidence="4" id="KW-0254">Endocytosis</keyword>
<feature type="region of interest" description="Disordered" evidence="9">
    <location>
        <begin position="759"/>
        <end position="789"/>
    </location>
</feature>
<dbReference type="GO" id="GO:0005829">
    <property type="term" value="C:cytosol"/>
    <property type="evidence" value="ECO:0007669"/>
    <property type="project" value="TreeGrafter"/>
</dbReference>
<organism evidence="12">
    <name type="scientific">Timema monikensis</name>
    <dbReference type="NCBI Taxonomy" id="170555"/>
    <lineage>
        <taxon>Eukaryota</taxon>
        <taxon>Metazoa</taxon>
        <taxon>Ecdysozoa</taxon>
        <taxon>Arthropoda</taxon>
        <taxon>Hexapoda</taxon>
        <taxon>Insecta</taxon>
        <taxon>Pterygota</taxon>
        <taxon>Neoptera</taxon>
        <taxon>Polyneoptera</taxon>
        <taxon>Phasmatodea</taxon>
        <taxon>Timematodea</taxon>
        <taxon>Timematoidea</taxon>
        <taxon>Timematidae</taxon>
        <taxon>Timema</taxon>
    </lineage>
</organism>
<evidence type="ECO:0000259" key="11">
    <source>
        <dbReference type="PROSITE" id="PS51205"/>
    </source>
</evidence>
<keyword evidence="5" id="KW-0344">Guanine-nucleotide releasing factor</keyword>
<dbReference type="GO" id="GO:0031267">
    <property type="term" value="F:small GTPase binding"/>
    <property type="evidence" value="ECO:0007669"/>
    <property type="project" value="TreeGrafter"/>
</dbReference>
<dbReference type="GO" id="GO:0005085">
    <property type="term" value="F:guanyl-nucleotide exchange factor activity"/>
    <property type="evidence" value="ECO:0007669"/>
    <property type="project" value="UniProtKB-KW"/>
</dbReference>
<dbReference type="Gene3D" id="1.10.506.10">
    <property type="entry name" value="GTPase Activation - p120gap, domain 1"/>
    <property type="match status" value="1"/>
</dbReference>
<comment type="subcellular location">
    <subcellularLocation>
        <location evidence="1">Membrane</location>
        <topology evidence="1">Peripheral membrane protein</topology>
    </subcellularLocation>
</comment>
<dbReference type="GO" id="GO:0016020">
    <property type="term" value="C:membrane"/>
    <property type="evidence" value="ECO:0007669"/>
    <property type="project" value="UniProtKB-SubCell"/>
</dbReference>
<evidence type="ECO:0000256" key="7">
    <source>
        <dbReference type="ARBA" id="ARBA00053914"/>
    </source>
</evidence>
<dbReference type="Pfam" id="PF18151">
    <property type="entry name" value="DUF5601"/>
    <property type="match status" value="1"/>
</dbReference>
<dbReference type="GO" id="GO:0030139">
    <property type="term" value="C:endocytic vesicle"/>
    <property type="evidence" value="ECO:0007669"/>
    <property type="project" value="TreeGrafter"/>
</dbReference>